<accession>A0ABP6Q950</accession>
<comment type="caution">
    <text evidence="1">The sequence shown here is derived from an EMBL/GenBank/DDBJ whole genome shotgun (WGS) entry which is preliminary data.</text>
</comment>
<dbReference type="EMBL" id="BAAAUV010000007">
    <property type="protein sequence ID" value="GAA3212247.1"/>
    <property type="molecule type" value="Genomic_DNA"/>
</dbReference>
<evidence type="ECO:0000313" key="2">
    <source>
        <dbReference type="Proteomes" id="UP001501237"/>
    </source>
</evidence>
<keyword evidence="2" id="KW-1185">Reference proteome</keyword>
<evidence type="ECO:0000313" key="1">
    <source>
        <dbReference type="EMBL" id="GAA3212247.1"/>
    </source>
</evidence>
<protein>
    <submittedName>
        <fullName evidence="1">Uncharacterized protein</fullName>
    </submittedName>
</protein>
<organism evidence="1 2">
    <name type="scientific">Actinocorallia longicatena</name>
    <dbReference type="NCBI Taxonomy" id="111803"/>
    <lineage>
        <taxon>Bacteria</taxon>
        <taxon>Bacillati</taxon>
        <taxon>Actinomycetota</taxon>
        <taxon>Actinomycetes</taxon>
        <taxon>Streptosporangiales</taxon>
        <taxon>Thermomonosporaceae</taxon>
        <taxon>Actinocorallia</taxon>
    </lineage>
</organism>
<dbReference type="RefSeq" id="WP_344828645.1">
    <property type="nucleotide sequence ID" value="NZ_BAAAUV010000007.1"/>
</dbReference>
<name>A0ABP6Q950_9ACTN</name>
<dbReference type="Proteomes" id="UP001501237">
    <property type="component" value="Unassembled WGS sequence"/>
</dbReference>
<reference evidence="2" key="1">
    <citation type="journal article" date="2019" name="Int. J. Syst. Evol. Microbiol.">
        <title>The Global Catalogue of Microorganisms (GCM) 10K type strain sequencing project: providing services to taxonomists for standard genome sequencing and annotation.</title>
        <authorList>
            <consortium name="The Broad Institute Genomics Platform"/>
            <consortium name="The Broad Institute Genome Sequencing Center for Infectious Disease"/>
            <person name="Wu L."/>
            <person name="Ma J."/>
        </authorList>
    </citation>
    <scope>NUCLEOTIDE SEQUENCE [LARGE SCALE GENOMIC DNA]</scope>
    <source>
        <strain evidence="2">JCM 9377</strain>
    </source>
</reference>
<sequence>MTITLAELSRRTGLSVLDHLEDQLEIPVMDGLQAQGDLLIVPHAAVAVAVTLPVHPWREVPPAGVVLLRGAAGGNPHTLVADRGTCTWTTDVRDSFGLALGALRATGPVYLLHPEHGATGLTPGTYVVRRQREIGHRPPSRGFTGGGHRLVAD</sequence>
<gene>
    <name evidence="1" type="ORF">GCM10010468_31480</name>
</gene>
<proteinExistence type="predicted"/>